<dbReference type="SUPFAM" id="SSF53756">
    <property type="entry name" value="UDP-Glycosyltransferase/glycogen phosphorylase"/>
    <property type="match status" value="1"/>
</dbReference>
<sequence>MRVLIFSTVYVPLVGGAEVAMREITDRISDIEFDLICARVRPGLASMERIGNVTVHRVGFGRPFDKFLLPFLGPVRALLLKGSGDIKVVWALMASYGGFAALVYTWIRPRSKFLLTLQEGDPLEHYAKRAGMLRFLHKKIFERADAVQAISHFLAKWATNMGFKGRPEVVPNGVDLKLFGKSGVGSGESEEGAMSNGQWAEGMDMKDQIDPQPTMYDVREAGSGKRDAIRHQYGFGTDDVILITTSRLSLKNGVDDLIRSLIHLPAKYKTLVVGEGEDRDKLVSLAKQKGLEDRVVFAGLKQHHELPNLLRASDVFVRPSLSEGLGISFLEAMAAGIPIIGTPVGGIVDFLLDGHTGLFCQPRDPESIAKAVLHVQEDPSLRERIILQAGELVRKSYDWDKIAGRMKEMLTSL</sequence>
<evidence type="ECO:0000313" key="4">
    <source>
        <dbReference type="EMBL" id="MBE7525485.1"/>
    </source>
</evidence>
<gene>
    <name evidence="4" type="ORF">HS096_03830</name>
</gene>
<reference evidence="4" key="1">
    <citation type="submission" date="2020-05" db="EMBL/GenBank/DDBJ databases">
        <title>High-Quality Genomes of Partial-Nitritation/Anammox System by Hierarchical Clustering Based Hybrid Assembly.</title>
        <authorList>
            <person name="Liu L."/>
            <person name="Wang Y."/>
            <person name="Che Y."/>
            <person name="Chen Y."/>
            <person name="Xia Y."/>
            <person name="Luo R."/>
            <person name="Cheng S.H."/>
            <person name="Zheng C."/>
            <person name="Zhang T."/>
        </authorList>
    </citation>
    <scope>NUCLEOTIDE SEQUENCE</scope>
    <source>
        <strain evidence="4">H1_PAT1</strain>
    </source>
</reference>
<dbReference type="InterPro" id="IPR050194">
    <property type="entry name" value="Glycosyltransferase_grp1"/>
</dbReference>
<name>A0A928TW47_UNCKA</name>
<dbReference type="EMBL" id="JABTTY010000001">
    <property type="protein sequence ID" value="MBE7525485.1"/>
    <property type="molecule type" value="Genomic_DNA"/>
</dbReference>
<evidence type="ECO:0000259" key="2">
    <source>
        <dbReference type="Pfam" id="PF00534"/>
    </source>
</evidence>
<feature type="transmembrane region" description="Helical" evidence="1">
    <location>
        <begin position="88"/>
        <end position="107"/>
    </location>
</feature>
<feature type="domain" description="Glycosyltransferase subfamily 4-like N-terminal" evidence="3">
    <location>
        <begin position="14"/>
        <end position="177"/>
    </location>
</feature>
<dbReference type="Pfam" id="PF00534">
    <property type="entry name" value="Glycos_transf_1"/>
    <property type="match status" value="1"/>
</dbReference>
<dbReference type="InterPro" id="IPR001296">
    <property type="entry name" value="Glyco_trans_1"/>
</dbReference>
<proteinExistence type="predicted"/>
<evidence type="ECO:0000256" key="1">
    <source>
        <dbReference type="SAM" id="Phobius"/>
    </source>
</evidence>
<accession>A0A928TW47</accession>
<keyword evidence="1" id="KW-1133">Transmembrane helix</keyword>
<keyword evidence="1" id="KW-0812">Transmembrane</keyword>
<dbReference type="Proteomes" id="UP000710385">
    <property type="component" value="Unassembled WGS sequence"/>
</dbReference>
<comment type="caution">
    <text evidence="4">The sequence shown here is derived from an EMBL/GenBank/DDBJ whole genome shotgun (WGS) entry which is preliminary data.</text>
</comment>
<organism evidence="4 5">
    <name type="scientific">candidate division WWE3 bacterium</name>
    <dbReference type="NCBI Taxonomy" id="2053526"/>
    <lineage>
        <taxon>Bacteria</taxon>
        <taxon>Katanobacteria</taxon>
    </lineage>
</organism>
<dbReference type="GO" id="GO:0016757">
    <property type="term" value="F:glycosyltransferase activity"/>
    <property type="evidence" value="ECO:0007669"/>
    <property type="project" value="InterPro"/>
</dbReference>
<dbReference type="Pfam" id="PF13439">
    <property type="entry name" value="Glyco_transf_4"/>
    <property type="match status" value="1"/>
</dbReference>
<dbReference type="AlphaFoldDB" id="A0A928TW47"/>
<evidence type="ECO:0000313" key="5">
    <source>
        <dbReference type="Proteomes" id="UP000710385"/>
    </source>
</evidence>
<keyword evidence="1" id="KW-0472">Membrane</keyword>
<protein>
    <submittedName>
        <fullName evidence="4">Glycosyltransferase family 4 protein</fullName>
    </submittedName>
</protein>
<evidence type="ECO:0000259" key="3">
    <source>
        <dbReference type="Pfam" id="PF13439"/>
    </source>
</evidence>
<feature type="domain" description="Glycosyl transferase family 1" evidence="2">
    <location>
        <begin position="226"/>
        <end position="388"/>
    </location>
</feature>
<dbReference type="PANTHER" id="PTHR45947:SF14">
    <property type="entry name" value="SLL1723 PROTEIN"/>
    <property type="match status" value="1"/>
</dbReference>
<dbReference type="InterPro" id="IPR028098">
    <property type="entry name" value="Glyco_trans_4-like_N"/>
</dbReference>
<dbReference type="CDD" id="cd03801">
    <property type="entry name" value="GT4_PimA-like"/>
    <property type="match status" value="1"/>
</dbReference>
<dbReference type="PANTHER" id="PTHR45947">
    <property type="entry name" value="SULFOQUINOVOSYL TRANSFERASE SQD2"/>
    <property type="match status" value="1"/>
</dbReference>
<dbReference type="Gene3D" id="3.40.50.2000">
    <property type="entry name" value="Glycogen Phosphorylase B"/>
    <property type="match status" value="2"/>
</dbReference>